<organism evidence="1 2">
    <name type="scientific">Panagrellus redivivus</name>
    <name type="common">Microworm</name>
    <dbReference type="NCBI Taxonomy" id="6233"/>
    <lineage>
        <taxon>Eukaryota</taxon>
        <taxon>Metazoa</taxon>
        <taxon>Ecdysozoa</taxon>
        <taxon>Nematoda</taxon>
        <taxon>Chromadorea</taxon>
        <taxon>Rhabditida</taxon>
        <taxon>Tylenchina</taxon>
        <taxon>Panagrolaimomorpha</taxon>
        <taxon>Panagrolaimoidea</taxon>
        <taxon>Panagrolaimidae</taxon>
        <taxon>Panagrellus</taxon>
    </lineage>
</organism>
<dbReference type="WBParaSite" id="Pan_g12400.t1">
    <property type="protein sequence ID" value="Pan_g12400.t1"/>
    <property type="gene ID" value="Pan_g12400"/>
</dbReference>
<evidence type="ECO:0000313" key="1">
    <source>
        <dbReference type="Proteomes" id="UP000492821"/>
    </source>
</evidence>
<evidence type="ECO:0000313" key="2">
    <source>
        <dbReference type="WBParaSite" id="Pan_g12400.t1"/>
    </source>
</evidence>
<accession>A0A7E4UTR8</accession>
<reference evidence="1" key="1">
    <citation type="journal article" date="2013" name="Genetics">
        <title>The draft genome and transcriptome of Panagrellus redivivus are shaped by the harsh demands of a free-living lifestyle.</title>
        <authorList>
            <person name="Srinivasan J."/>
            <person name="Dillman A.R."/>
            <person name="Macchietto M.G."/>
            <person name="Heikkinen L."/>
            <person name="Lakso M."/>
            <person name="Fracchia K.M."/>
            <person name="Antoshechkin I."/>
            <person name="Mortazavi A."/>
            <person name="Wong G."/>
            <person name="Sternberg P.W."/>
        </authorList>
    </citation>
    <scope>NUCLEOTIDE SEQUENCE [LARGE SCALE GENOMIC DNA]</scope>
    <source>
        <strain evidence="1">MT8872</strain>
    </source>
</reference>
<reference evidence="2" key="2">
    <citation type="submission" date="2020-10" db="UniProtKB">
        <authorList>
            <consortium name="WormBaseParasite"/>
        </authorList>
    </citation>
    <scope>IDENTIFICATION</scope>
</reference>
<protein>
    <submittedName>
        <fullName evidence="2">LITAF domain-containing protein</fullName>
    </submittedName>
</protein>
<proteinExistence type="predicted"/>
<dbReference type="AlphaFoldDB" id="A0A7E4UTR8"/>
<sequence>MHFPMIKDLDEVARPIWSLGGKHRHDGEHCSEADKHVVVVGRRGRQRFFFPLSLPLADCLPYCQPPPTKNVDNDSDNARWQCAFCKTRVWLAASLLAIGIKGAEFIAFFQNKHDSDNYGVLFRCAAPLITRMCLLASPDHTPHTVHVFPVP</sequence>
<name>A0A7E4UTR8_PANRE</name>
<dbReference type="Proteomes" id="UP000492821">
    <property type="component" value="Unassembled WGS sequence"/>
</dbReference>
<keyword evidence="1" id="KW-1185">Reference proteome</keyword>